<evidence type="ECO:0000313" key="3">
    <source>
        <dbReference type="Proteomes" id="UP000317039"/>
    </source>
</evidence>
<protein>
    <submittedName>
        <fullName evidence="2">Uncharacterized protein</fullName>
    </submittedName>
</protein>
<evidence type="ECO:0000313" key="2">
    <source>
        <dbReference type="EMBL" id="QDP78877.1"/>
    </source>
</evidence>
<dbReference type="GeneID" id="80332559"/>
<organism evidence="2 3">
    <name type="scientific">Nocardia otitidiscaviarum</name>
    <dbReference type="NCBI Taxonomy" id="1823"/>
    <lineage>
        <taxon>Bacteria</taxon>
        <taxon>Bacillati</taxon>
        <taxon>Actinomycetota</taxon>
        <taxon>Actinomycetes</taxon>
        <taxon>Mycobacteriales</taxon>
        <taxon>Nocardiaceae</taxon>
        <taxon>Nocardia</taxon>
    </lineage>
</organism>
<sequence length="60" mass="6698">MTTSEQRVRARKTRIPEQAAAGQGVKPSRSRKVTPKDIPATWRCEGQLSLFDRDGGERDA</sequence>
<dbReference type="Proteomes" id="UP000317039">
    <property type="component" value="Chromosome"/>
</dbReference>
<accession>A0A516NIZ1</accession>
<dbReference type="KEGG" id="nod:FOH10_09135"/>
<name>A0A516NIZ1_9NOCA</name>
<dbReference type="AlphaFoldDB" id="A0A516NIZ1"/>
<dbReference type="EMBL" id="CP041695">
    <property type="protein sequence ID" value="QDP78877.1"/>
    <property type="molecule type" value="Genomic_DNA"/>
</dbReference>
<evidence type="ECO:0000256" key="1">
    <source>
        <dbReference type="SAM" id="MobiDB-lite"/>
    </source>
</evidence>
<feature type="region of interest" description="Disordered" evidence="1">
    <location>
        <begin position="1"/>
        <end position="37"/>
    </location>
</feature>
<proteinExistence type="predicted"/>
<reference evidence="2 3" key="1">
    <citation type="submission" date="2019-07" db="EMBL/GenBank/DDBJ databases">
        <title>Complete Genome Sequence and Methylome Analysis of Nocardia otitidis-caviarum NEB252.</title>
        <authorList>
            <person name="Fomenkov A."/>
            <person name="Anton B.P."/>
            <person name="Vincze T."/>
            <person name="Roberts R.J."/>
        </authorList>
    </citation>
    <scope>NUCLEOTIDE SEQUENCE [LARGE SCALE GENOMIC DNA]</scope>
    <source>
        <strain evidence="2 3">NEB252</strain>
    </source>
</reference>
<dbReference type="RefSeq" id="WP_143980383.1">
    <property type="nucleotide sequence ID" value="NZ_CP041695.1"/>
</dbReference>
<gene>
    <name evidence="2" type="ORF">FOH10_09135</name>
</gene>